<evidence type="ECO:0000313" key="2">
    <source>
        <dbReference type="Proteomes" id="UP000053557"/>
    </source>
</evidence>
<keyword evidence="2" id="KW-1185">Reference proteome</keyword>
<evidence type="ECO:0000313" key="1">
    <source>
        <dbReference type="EMBL" id="KUO96046.1"/>
    </source>
</evidence>
<evidence type="ECO:0008006" key="3">
    <source>
        <dbReference type="Google" id="ProtNLM"/>
    </source>
</evidence>
<dbReference type="InterPro" id="IPR052707">
    <property type="entry name" value="OsmC_Ohr_Peroxiredoxin"/>
</dbReference>
<accession>A0A117SXX7</accession>
<protein>
    <recommendedName>
        <fullName evidence="3">Osmotically inducible protein OsmC</fullName>
    </recommendedName>
</protein>
<dbReference type="RefSeq" id="WP_067714999.1">
    <property type="nucleotide sequence ID" value="NZ_LPVJ01000029.1"/>
</dbReference>
<organism evidence="1 2">
    <name type="scientific">Ferroacidibacillus organovorans</name>
    <dbReference type="NCBI Taxonomy" id="1765683"/>
    <lineage>
        <taxon>Bacteria</taxon>
        <taxon>Bacillati</taxon>
        <taxon>Bacillota</taxon>
        <taxon>Bacilli</taxon>
        <taxon>Bacillales</taxon>
        <taxon>Alicyclobacillaceae</taxon>
        <taxon>Ferroacidibacillus</taxon>
    </lineage>
</organism>
<dbReference type="PANTHER" id="PTHR42830:SF2">
    <property type="entry name" value="OSMC_OHR FAMILY PROTEIN"/>
    <property type="match status" value="1"/>
</dbReference>
<dbReference type="EMBL" id="LPVJ01000029">
    <property type="protein sequence ID" value="KUO96046.1"/>
    <property type="molecule type" value="Genomic_DNA"/>
</dbReference>
<dbReference type="Proteomes" id="UP000053557">
    <property type="component" value="Unassembled WGS sequence"/>
</dbReference>
<proteinExistence type="predicted"/>
<dbReference type="SUPFAM" id="SSF82784">
    <property type="entry name" value="OsmC-like"/>
    <property type="match status" value="1"/>
</dbReference>
<dbReference type="InterPro" id="IPR036102">
    <property type="entry name" value="OsmC/Ohrsf"/>
</dbReference>
<dbReference type="OrthoDB" id="2242871at2"/>
<dbReference type="AlphaFoldDB" id="A0A117SXX7"/>
<dbReference type="InterPro" id="IPR015946">
    <property type="entry name" value="KH_dom-like_a/b"/>
</dbReference>
<dbReference type="Gene3D" id="3.30.300.20">
    <property type="match status" value="1"/>
</dbReference>
<dbReference type="PANTHER" id="PTHR42830">
    <property type="entry name" value="OSMOTICALLY INDUCIBLE FAMILY PROTEIN"/>
    <property type="match status" value="1"/>
</dbReference>
<dbReference type="InterPro" id="IPR003718">
    <property type="entry name" value="OsmC/Ohr_fam"/>
</dbReference>
<name>A0A117SXX7_9BACL</name>
<gene>
    <name evidence="1" type="ORF">ATW55_01360</name>
</gene>
<comment type="caution">
    <text evidence="1">The sequence shown here is derived from an EMBL/GenBank/DDBJ whole genome shotgun (WGS) entry which is preliminary data.</text>
</comment>
<reference evidence="1 2" key="1">
    <citation type="submission" date="2015-12" db="EMBL/GenBank/DDBJ databases">
        <title>Draft genome sequence of Acidibacillus ferrooxidans ITV001, isolated from a chalcopyrite acid mine drainage site in Brazil.</title>
        <authorList>
            <person name="Dall'Agnol H."/>
            <person name="Nancucheo I."/>
            <person name="Johnson B."/>
            <person name="Oliveira R."/>
            <person name="Leite L."/>
            <person name="Pylro V."/>
            <person name="Nunes G.L."/>
            <person name="Tzotzos G."/>
            <person name="Fernandes G.R."/>
            <person name="Dutra J."/>
            <person name="Orellana S.C."/>
            <person name="Oliveira G."/>
        </authorList>
    </citation>
    <scope>NUCLEOTIDE SEQUENCE [LARGE SCALE GENOMIC DNA]</scope>
    <source>
        <strain evidence="2">ITV01</strain>
    </source>
</reference>
<sequence>MADLTFQANLKWRGVGREGEGAATIAKDVTVCYSAPDAMGGKGVGTSPEELLIAAVASCYSATLFRMLQKRELAVADLQIRAVGEVTGYPLNGKFARLTVHPVIHGGDAARRENYQQVANAARDTCFIGKTIAGNVEYLVGDVVFVEE</sequence>
<dbReference type="Pfam" id="PF02566">
    <property type="entry name" value="OsmC"/>
    <property type="match status" value="1"/>
</dbReference>